<accession>A0A811V3W1</accession>
<protein>
    <submittedName>
        <fullName evidence="2">(Mediterranean fruit fly) hypothetical protein</fullName>
    </submittedName>
</protein>
<name>A0A811V3W1_CERCA</name>
<evidence type="ECO:0000313" key="2">
    <source>
        <dbReference type="EMBL" id="CAD7004173.1"/>
    </source>
</evidence>
<reference evidence="2" key="1">
    <citation type="submission" date="2020-11" db="EMBL/GenBank/DDBJ databases">
        <authorList>
            <person name="Whitehead M."/>
        </authorList>
    </citation>
    <scope>NUCLEOTIDE SEQUENCE</scope>
    <source>
        <strain evidence="2">EGII</strain>
    </source>
</reference>
<dbReference type="EMBL" id="CAJHJT010000034">
    <property type="protein sequence ID" value="CAD7004173.1"/>
    <property type="molecule type" value="Genomic_DNA"/>
</dbReference>
<evidence type="ECO:0000313" key="3">
    <source>
        <dbReference type="Proteomes" id="UP000606786"/>
    </source>
</evidence>
<keyword evidence="3" id="KW-1185">Reference proteome</keyword>
<gene>
    <name evidence="2" type="ORF">CCAP1982_LOCUS12593</name>
</gene>
<feature type="region of interest" description="Disordered" evidence="1">
    <location>
        <begin position="1"/>
        <end position="43"/>
    </location>
</feature>
<dbReference type="AlphaFoldDB" id="A0A811V3W1"/>
<dbReference type="Proteomes" id="UP000606786">
    <property type="component" value="Unassembled WGS sequence"/>
</dbReference>
<feature type="compositionally biased region" description="Polar residues" evidence="1">
    <location>
        <begin position="28"/>
        <end position="43"/>
    </location>
</feature>
<sequence>MALQYQLDRTRATKPNMEEGDFQPDNDGMTQNRTNASGDTLASNDSWKTKYGIGNPGLMANNRKDIGRHANSGTRSYTRFTVPFEAFSGLCKHRCDIRMLILEKWMEHLLFGCKAVYRILLSPQRGSE</sequence>
<comment type="caution">
    <text evidence="2">The sequence shown here is derived from an EMBL/GenBank/DDBJ whole genome shotgun (WGS) entry which is preliminary data.</text>
</comment>
<evidence type="ECO:0000256" key="1">
    <source>
        <dbReference type="SAM" id="MobiDB-lite"/>
    </source>
</evidence>
<proteinExistence type="predicted"/>
<organism evidence="2 3">
    <name type="scientific">Ceratitis capitata</name>
    <name type="common">Mediterranean fruit fly</name>
    <name type="synonym">Tephritis capitata</name>
    <dbReference type="NCBI Taxonomy" id="7213"/>
    <lineage>
        <taxon>Eukaryota</taxon>
        <taxon>Metazoa</taxon>
        <taxon>Ecdysozoa</taxon>
        <taxon>Arthropoda</taxon>
        <taxon>Hexapoda</taxon>
        <taxon>Insecta</taxon>
        <taxon>Pterygota</taxon>
        <taxon>Neoptera</taxon>
        <taxon>Endopterygota</taxon>
        <taxon>Diptera</taxon>
        <taxon>Brachycera</taxon>
        <taxon>Muscomorpha</taxon>
        <taxon>Tephritoidea</taxon>
        <taxon>Tephritidae</taxon>
        <taxon>Ceratitis</taxon>
        <taxon>Ceratitis</taxon>
    </lineage>
</organism>